<evidence type="ECO:0000313" key="1">
    <source>
        <dbReference type="EMBL" id="EDM00938.1"/>
    </source>
</evidence>
<sequence length="45" mass="4888">MPPFSFSRPTLLSPIFALGLGVESRTSCELERALSLNSIFSTSNI</sequence>
<dbReference type="EMBL" id="CH473976">
    <property type="protein sequence ID" value="EDM00938.1"/>
    <property type="molecule type" value="Genomic_DNA"/>
</dbReference>
<evidence type="ECO:0000313" key="2">
    <source>
        <dbReference type="Proteomes" id="UP000234681"/>
    </source>
</evidence>
<accession>A6J5K1</accession>
<dbReference type="AlphaFoldDB" id="A6J5K1"/>
<name>A6J5K1_RAT</name>
<dbReference type="Proteomes" id="UP000234681">
    <property type="component" value="Chromosome 2"/>
</dbReference>
<protein>
    <submittedName>
        <fullName evidence="1">RCG62624</fullName>
    </submittedName>
</protein>
<gene>
    <name evidence="1" type="ORF">rCG_62624</name>
</gene>
<proteinExistence type="predicted"/>
<organism evidence="1 2">
    <name type="scientific">Rattus norvegicus</name>
    <name type="common">Rat</name>
    <dbReference type="NCBI Taxonomy" id="10116"/>
    <lineage>
        <taxon>Eukaryota</taxon>
        <taxon>Metazoa</taxon>
        <taxon>Chordata</taxon>
        <taxon>Craniata</taxon>
        <taxon>Vertebrata</taxon>
        <taxon>Euteleostomi</taxon>
        <taxon>Mammalia</taxon>
        <taxon>Eutheria</taxon>
        <taxon>Euarchontoglires</taxon>
        <taxon>Glires</taxon>
        <taxon>Rodentia</taxon>
        <taxon>Myomorpha</taxon>
        <taxon>Muroidea</taxon>
        <taxon>Muridae</taxon>
        <taxon>Murinae</taxon>
        <taxon>Rattus</taxon>
    </lineage>
</organism>
<reference evidence="1 2" key="1">
    <citation type="submission" date="2005-09" db="EMBL/GenBank/DDBJ databases">
        <authorList>
            <person name="Mural R.J."/>
            <person name="Li P.W."/>
            <person name="Adams M.D."/>
            <person name="Amanatides P.G."/>
            <person name="Baden-Tillson H."/>
            <person name="Barnstead M."/>
            <person name="Chin S.H."/>
            <person name="Dew I."/>
            <person name="Evans C.A."/>
            <person name="Ferriera S."/>
            <person name="Flanigan M."/>
            <person name="Fosler C."/>
            <person name="Glodek A."/>
            <person name="Gu Z."/>
            <person name="Holt R.A."/>
            <person name="Jennings D."/>
            <person name="Kraft C.L."/>
            <person name="Lu F."/>
            <person name="Nguyen T."/>
            <person name="Nusskern D.R."/>
            <person name="Pfannkoch C.M."/>
            <person name="Sitter C."/>
            <person name="Sutton G.G."/>
            <person name="Venter J.C."/>
            <person name="Wang Z."/>
            <person name="Woodage T."/>
            <person name="Zheng X.H."/>
            <person name="Zhong F."/>
        </authorList>
    </citation>
    <scope>NUCLEOTIDE SEQUENCE [LARGE SCALE GENOMIC DNA]</scope>
    <source>
        <strain>BN</strain>
        <strain evidence="2">Sprague-Dawley</strain>
    </source>
</reference>